<evidence type="ECO:0000313" key="2">
    <source>
        <dbReference type="Proteomes" id="UP000027265"/>
    </source>
</evidence>
<dbReference type="InParanoid" id="A0A067PYB5"/>
<evidence type="ECO:0008006" key="3">
    <source>
        <dbReference type="Google" id="ProtNLM"/>
    </source>
</evidence>
<organism evidence="1 2">
    <name type="scientific">Jaapia argillacea MUCL 33604</name>
    <dbReference type="NCBI Taxonomy" id="933084"/>
    <lineage>
        <taxon>Eukaryota</taxon>
        <taxon>Fungi</taxon>
        <taxon>Dikarya</taxon>
        <taxon>Basidiomycota</taxon>
        <taxon>Agaricomycotina</taxon>
        <taxon>Agaricomycetes</taxon>
        <taxon>Agaricomycetidae</taxon>
        <taxon>Jaapiales</taxon>
        <taxon>Jaapiaceae</taxon>
        <taxon>Jaapia</taxon>
    </lineage>
</organism>
<evidence type="ECO:0000313" key="1">
    <source>
        <dbReference type="EMBL" id="KDQ55326.1"/>
    </source>
</evidence>
<protein>
    <recommendedName>
        <fullName evidence="3">BAH domain-containing protein</fullName>
    </recommendedName>
</protein>
<dbReference type="HOGENOM" id="CLU_006344_16_0_1"/>
<proteinExistence type="predicted"/>
<dbReference type="EMBL" id="KL197725">
    <property type="protein sequence ID" value="KDQ55326.1"/>
    <property type="molecule type" value="Genomic_DNA"/>
</dbReference>
<dbReference type="AlphaFoldDB" id="A0A067PYB5"/>
<keyword evidence="2" id="KW-1185">Reference proteome</keyword>
<accession>A0A067PYB5</accession>
<name>A0A067PYB5_9AGAM</name>
<dbReference type="OrthoDB" id="3187773at2759"/>
<reference evidence="2" key="1">
    <citation type="journal article" date="2014" name="Proc. Natl. Acad. Sci. U.S.A.">
        <title>Extensive sampling of basidiomycete genomes demonstrates inadequacy of the white-rot/brown-rot paradigm for wood decay fungi.</title>
        <authorList>
            <person name="Riley R."/>
            <person name="Salamov A.A."/>
            <person name="Brown D.W."/>
            <person name="Nagy L.G."/>
            <person name="Floudas D."/>
            <person name="Held B.W."/>
            <person name="Levasseur A."/>
            <person name="Lombard V."/>
            <person name="Morin E."/>
            <person name="Otillar R."/>
            <person name="Lindquist E.A."/>
            <person name="Sun H."/>
            <person name="LaButti K.M."/>
            <person name="Schmutz J."/>
            <person name="Jabbour D."/>
            <person name="Luo H."/>
            <person name="Baker S.E."/>
            <person name="Pisabarro A.G."/>
            <person name="Walton J.D."/>
            <person name="Blanchette R.A."/>
            <person name="Henrissat B."/>
            <person name="Martin F."/>
            <person name="Cullen D."/>
            <person name="Hibbett D.S."/>
            <person name="Grigoriev I.V."/>
        </authorList>
    </citation>
    <scope>NUCLEOTIDE SEQUENCE [LARGE SCALE GENOMIC DNA]</scope>
    <source>
        <strain evidence="2">MUCL 33604</strain>
    </source>
</reference>
<gene>
    <name evidence="1" type="ORF">JAAARDRAFT_133945</name>
</gene>
<dbReference type="Proteomes" id="UP000027265">
    <property type="component" value="Unassembled WGS sequence"/>
</dbReference>
<sequence length="144" mass="17000">MHWEVIRSNPSWRKKYPRFETVLIQNTGEDDQMKGKVIGRVIRSLSFIHNSVWYPCALVQWFFPKGDVPDPLTGMWVVEPETFEGGDNRTIGLIHLDCIIRACHLVAVYDDTPLPQDFPFYYSLDPFRAFYVNKYRDYHSHECI</sequence>